<feature type="domain" description="Phage tail tape measure protein" evidence="2">
    <location>
        <begin position="126"/>
        <end position="312"/>
    </location>
</feature>
<keyword evidence="4" id="KW-1185">Reference proteome</keyword>
<name>A0AA41YC39_9BACT</name>
<gene>
    <name evidence="3" type="ORF">N2K84_12170</name>
</gene>
<evidence type="ECO:0000256" key="1">
    <source>
        <dbReference type="SAM" id="MobiDB-lite"/>
    </source>
</evidence>
<evidence type="ECO:0000313" key="3">
    <source>
        <dbReference type="EMBL" id="MCW0483490.1"/>
    </source>
</evidence>
<dbReference type="Proteomes" id="UP001163821">
    <property type="component" value="Unassembled WGS sequence"/>
</dbReference>
<feature type="region of interest" description="Disordered" evidence="1">
    <location>
        <begin position="511"/>
        <end position="535"/>
    </location>
</feature>
<dbReference type="AlphaFoldDB" id="A0AA41YC39"/>
<evidence type="ECO:0000313" key="4">
    <source>
        <dbReference type="Proteomes" id="UP001163821"/>
    </source>
</evidence>
<sequence>MSTKIEKRGVYLFIDGKEIKNDIKSIEKEFFKARGELKKMEVGSAEYNKQMQKVGQLKSMMDVHNKTIRDTAKQWNKNTDAAEKNNGVMSKLLTSAKGLLPAFGWGALIAGAVKGAKALFNLYVETAKARREAEKLTGLSGQPLADFTARVQATADTFNRDFNEVLVGVNSFAQTMGISLDEALSKVNDGFLTGADNSGEFLDILKEYGPQLKAAGLSADESIALISQQVKTGIYSDKGIDTIKEGTLRLREMTTATRNALDGIGLSSSNIQEQLRNGTISIFDSIRMVSNRLAELPPQSAQVGTAIADIFGGPGEDAGLQFITMLGTAELSLDKLKAGAGENAQAQERLLEANTRLKQAWSELMGTGTGTLDAIKAFSIDLLATGISGLAQGIAGIRDWFITLYNESLPVRAGIQYMLAMWESGFTLVKTALAGFWEQLKLGGKLVKAVLTFDLSGIKEAFQDYGANMKETVVGNAKKIAESWKDAWNETMNGQIQPVKQYVEVSTIIKKPGENTTPDTSTGTPTGGISSPEDELEIPGMIENIDPRVELEDAFTEAVLESSKLRQHAMDAEAEAARMRTEGEIQLQQRKKEAYLSSLDTIISVFGEETKIGKAALIAKQAYAIAETVINIAKGTGETAASVPFPFNIPMIIGFAAQVATLISTIKSATSKVSGYAVGGFTNGDRIYRAGEAGQEWIAPNRMLNNPVTGPVIQWLEDFRKKPYTINPGVIEAVSPSNRMPAFKPAGSAIAQTNSPQVIVQSDPRLTALIDKLNRKLEEGIHAKATINKYGSGSLDEAIKEIENFKNKVYRK</sequence>
<reference evidence="3" key="1">
    <citation type="submission" date="2022-10" db="EMBL/GenBank/DDBJ databases">
        <title>Gaoshiqiia sediminis gen. nov., sp. nov., isolated from coastal sediment.</title>
        <authorList>
            <person name="Yu W.X."/>
            <person name="Mu D.S."/>
            <person name="Du J.Z."/>
            <person name="Liang Y.Q."/>
        </authorList>
    </citation>
    <scope>NUCLEOTIDE SEQUENCE</scope>
    <source>
        <strain evidence="3">A06</strain>
    </source>
</reference>
<dbReference type="EMBL" id="JAPAAF010000017">
    <property type="protein sequence ID" value="MCW0483490.1"/>
    <property type="molecule type" value="Genomic_DNA"/>
</dbReference>
<comment type="caution">
    <text evidence="3">The sequence shown here is derived from an EMBL/GenBank/DDBJ whole genome shotgun (WGS) entry which is preliminary data.</text>
</comment>
<organism evidence="3 4">
    <name type="scientific">Gaoshiqia sediminis</name>
    <dbReference type="NCBI Taxonomy" id="2986998"/>
    <lineage>
        <taxon>Bacteria</taxon>
        <taxon>Pseudomonadati</taxon>
        <taxon>Bacteroidota</taxon>
        <taxon>Bacteroidia</taxon>
        <taxon>Marinilabiliales</taxon>
        <taxon>Prolixibacteraceae</taxon>
        <taxon>Gaoshiqia</taxon>
    </lineage>
</organism>
<dbReference type="RefSeq" id="WP_282592091.1">
    <property type="nucleotide sequence ID" value="NZ_JAPAAF010000017.1"/>
</dbReference>
<dbReference type="InterPro" id="IPR010090">
    <property type="entry name" value="Phage_tape_meas"/>
</dbReference>
<proteinExistence type="predicted"/>
<evidence type="ECO:0000259" key="2">
    <source>
        <dbReference type="Pfam" id="PF10145"/>
    </source>
</evidence>
<feature type="compositionally biased region" description="Low complexity" evidence="1">
    <location>
        <begin position="516"/>
        <end position="531"/>
    </location>
</feature>
<dbReference type="Pfam" id="PF10145">
    <property type="entry name" value="PhageMin_Tail"/>
    <property type="match status" value="1"/>
</dbReference>
<protein>
    <submittedName>
        <fullName evidence="3">Phage tail tape measure protein</fullName>
    </submittedName>
</protein>
<accession>A0AA41YC39</accession>